<protein>
    <submittedName>
        <fullName evidence="2">Uncharacterized protein</fullName>
    </submittedName>
</protein>
<feature type="transmembrane region" description="Helical" evidence="1">
    <location>
        <begin position="179"/>
        <end position="197"/>
    </location>
</feature>
<feature type="transmembrane region" description="Helical" evidence="1">
    <location>
        <begin position="106"/>
        <end position="130"/>
    </location>
</feature>
<name>A0AAD7EPX8_9AGAR</name>
<keyword evidence="3" id="KW-1185">Reference proteome</keyword>
<comment type="caution">
    <text evidence="2">The sequence shown here is derived from an EMBL/GenBank/DDBJ whole genome shotgun (WGS) entry which is preliminary data.</text>
</comment>
<dbReference type="AlphaFoldDB" id="A0AAD7EPX8"/>
<gene>
    <name evidence="2" type="ORF">DFH08DRAFT_195045</name>
</gene>
<accession>A0AAD7EPX8</accession>
<evidence type="ECO:0000313" key="3">
    <source>
        <dbReference type="Proteomes" id="UP001218218"/>
    </source>
</evidence>
<dbReference type="EMBL" id="JARIHO010000020">
    <property type="protein sequence ID" value="KAJ7346600.1"/>
    <property type="molecule type" value="Genomic_DNA"/>
</dbReference>
<proteinExistence type="predicted"/>
<feature type="transmembrane region" description="Helical" evidence="1">
    <location>
        <begin position="20"/>
        <end position="44"/>
    </location>
</feature>
<keyword evidence="1" id="KW-0472">Membrane</keyword>
<feature type="transmembrane region" description="Helical" evidence="1">
    <location>
        <begin position="150"/>
        <end position="173"/>
    </location>
</feature>
<dbReference type="Proteomes" id="UP001218218">
    <property type="component" value="Unassembled WGS sequence"/>
</dbReference>
<feature type="transmembrane region" description="Helical" evidence="1">
    <location>
        <begin position="56"/>
        <end position="80"/>
    </location>
</feature>
<reference evidence="2" key="1">
    <citation type="submission" date="2023-03" db="EMBL/GenBank/DDBJ databases">
        <title>Massive genome expansion in bonnet fungi (Mycena s.s.) driven by repeated elements and novel gene families across ecological guilds.</title>
        <authorList>
            <consortium name="Lawrence Berkeley National Laboratory"/>
            <person name="Harder C.B."/>
            <person name="Miyauchi S."/>
            <person name="Viragh M."/>
            <person name="Kuo A."/>
            <person name="Thoen E."/>
            <person name="Andreopoulos B."/>
            <person name="Lu D."/>
            <person name="Skrede I."/>
            <person name="Drula E."/>
            <person name="Henrissat B."/>
            <person name="Morin E."/>
            <person name="Kohler A."/>
            <person name="Barry K."/>
            <person name="LaButti K."/>
            <person name="Morin E."/>
            <person name="Salamov A."/>
            <person name="Lipzen A."/>
            <person name="Mereny Z."/>
            <person name="Hegedus B."/>
            <person name="Baldrian P."/>
            <person name="Stursova M."/>
            <person name="Weitz H."/>
            <person name="Taylor A."/>
            <person name="Grigoriev I.V."/>
            <person name="Nagy L.G."/>
            <person name="Martin F."/>
            <person name="Kauserud H."/>
        </authorList>
    </citation>
    <scope>NUCLEOTIDE SEQUENCE</scope>
    <source>
        <strain evidence="2">CBHHK002</strain>
    </source>
</reference>
<keyword evidence="1" id="KW-0812">Transmembrane</keyword>
<evidence type="ECO:0000256" key="1">
    <source>
        <dbReference type="SAM" id="Phobius"/>
    </source>
</evidence>
<evidence type="ECO:0000313" key="2">
    <source>
        <dbReference type="EMBL" id="KAJ7346600.1"/>
    </source>
</evidence>
<organism evidence="2 3">
    <name type="scientific">Mycena albidolilacea</name>
    <dbReference type="NCBI Taxonomy" id="1033008"/>
    <lineage>
        <taxon>Eukaryota</taxon>
        <taxon>Fungi</taxon>
        <taxon>Dikarya</taxon>
        <taxon>Basidiomycota</taxon>
        <taxon>Agaricomycotina</taxon>
        <taxon>Agaricomycetes</taxon>
        <taxon>Agaricomycetidae</taxon>
        <taxon>Agaricales</taxon>
        <taxon>Marasmiineae</taxon>
        <taxon>Mycenaceae</taxon>
        <taxon>Mycena</taxon>
    </lineage>
</organism>
<sequence>MAQHDHDNDDISVVLPSQPGFIYAGPPAATTAVLCFITDMTLGLRSMLFNTKRNSFFISFLIVLPSIIFACVFFEAIALVNRDRGVHFDAAHMFCESDNKGPQVKISAILTVISLALTLCMEVWTVVTLYRNWSAVRTFRRTKTDVQLGVMIRLGVFSLIAGFAAVLGAVTLPNNLQGGAVWNIFLVTVPLLAALAFGTRRDIMSAYAFWNWGKPGFEAGRSEGRGEAV</sequence>
<keyword evidence="1" id="KW-1133">Transmembrane helix</keyword>